<dbReference type="Proteomes" id="UP000001542">
    <property type="component" value="Unassembled WGS sequence"/>
</dbReference>
<organism evidence="1 2">
    <name type="scientific">Trichomonas vaginalis (strain ATCC PRA-98 / G3)</name>
    <dbReference type="NCBI Taxonomy" id="412133"/>
    <lineage>
        <taxon>Eukaryota</taxon>
        <taxon>Metamonada</taxon>
        <taxon>Parabasalia</taxon>
        <taxon>Trichomonadida</taxon>
        <taxon>Trichomonadidae</taxon>
        <taxon>Trichomonas</taxon>
    </lineage>
</organism>
<evidence type="ECO:0000313" key="2">
    <source>
        <dbReference type="Proteomes" id="UP000001542"/>
    </source>
</evidence>
<dbReference type="KEGG" id="tva:4775755"/>
<proteinExistence type="predicted"/>
<dbReference type="InParanoid" id="A2DPJ3"/>
<dbReference type="VEuPathDB" id="TrichDB:TVAG_170510"/>
<name>A2DPJ3_TRIV3</name>
<keyword evidence="2" id="KW-1185">Reference proteome</keyword>
<accession>A2DPJ3</accession>
<reference evidence="1" key="1">
    <citation type="submission" date="2006-10" db="EMBL/GenBank/DDBJ databases">
        <authorList>
            <person name="Amadeo P."/>
            <person name="Zhao Q."/>
            <person name="Wortman J."/>
            <person name="Fraser-Liggett C."/>
            <person name="Carlton J."/>
        </authorList>
    </citation>
    <scope>NUCLEOTIDE SEQUENCE</scope>
    <source>
        <strain evidence="1">G3</strain>
    </source>
</reference>
<dbReference type="RefSeq" id="XP_001329872.1">
    <property type="nucleotide sequence ID" value="XM_001329837.1"/>
</dbReference>
<reference evidence="1" key="2">
    <citation type="journal article" date="2007" name="Science">
        <title>Draft genome sequence of the sexually transmitted pathogen Trichomonas vaginalis.</title>
        <authorList>
            <person name="Carlton J.M."/>
            <person name="Hirt R.P."/>
            <person name="Silva J.C."/>
            <person name="Delcher A.L."/>
            <person name="Schatz M."/>
            <person name="Zhao Q."/>
            <person name="Wortman J.R."/>
            <person name="Bidwell S.L."/>
            <person name="Alsmark U.C.M."/>
            <person name="Besteiro S."/>
            <person name="Sicheritz-Ponten T."/>
            <person name="Noel C.J."/>
            <person name="Dacks J.B."/>
            <person name="Foster P.G."/>
            <person name="Simillion C."/>
            <person name="Van de Peer Y."/>
            <person name="Miranda-Saavedra D."/>
            <person name="Barton G.J."/>
            <person name="Westrop G.D."/>
            <person name="Mueller S."/>
            <person name="Dessi D."/>
            <person name="Fiori P.L."/>
            <person name="Ren Q."/>
            <person name="Paulsen I."/>
            <person name="Zhang H."/>
            <person name="Bastida-Corcuera F.D."/>
            <person name="Simoes-Barbosa A."/>
            <person name="Brown M.T."/>
            <person name="Hayes R.D."/>
            <person name="Mukherjee M."/>
            <person name="Okumura C.Y."/>
            <person name="Schneider R."/>
            <person name="Smith A.J."/>
            <person name="Vanacova S."/>
            <person name="Villalvazo M."/>
            <person name="Haas B.J."/>
            <person name="Pertea M."/>
            <person name="Feldblyum T.V."/>
            <person name="Utterback T.R."/>
            <person name="Shu C.L."/>
            <person name="Osoegawa K."/>
            <person name="de Jong P.J."/>
            <person name="Hrdy I."/>
            <person name="Horvathova L."/>
            <person name="Zubacova Z."/>
            <person name="Dolezal P."/>
            <person name="Malik S.B."/>
            <person name="Logsdon J.M. Jr."/>
            <person name="Henze K."/>
            <person name="Gupta A."/>
            <person name="Wang C.C."/>
            <person name="Dunne R.L."/>
            <person name="Upcroft J.A."/>
            <person name="Upcroft P."/>
            <person name="White O."/>
            <person name="Salzberg S.L."/>
            <person name="Tang P."/>
            <person name="Chiu C.-H."/>
            <person name="Lee Y.-S."/>
            <person name="Embley T.M."/>
            <person name="Coombs G.H."/>
            <person name="Mottram J.C."/>
            <person name="Tachezy J."/>
            <person name="Fraser-Liggett C.M."/>
            <person name="Johnson P.J."/>
        </authorList>
    </citation>
    <scope>NUCLEOTIDE SEQUENCE [LARGE SCALE GENOMIC DNA]</scope>
    <source>
        <strain evidence="1">G3</strain>
    </source>
</reference>
<dbReference type="VEuPathDB" id="TrichDB:TVAGG3_0680140"/>
<gene>
    <name evidence="1" type="ORF">TVAG_170510</name>
</gene>
<evidence type="ECO:0000313" key="1">
    <source>
        <dbReference type="EMBL" id="EAY17737.1"/>
    </source>
</evidence>
<sequence length="173" mass="20120">MNAPSENKHASSRKGYRRLTDEERDYVINQYLNKVKIEEIASNLKVNIRRVQDIVRNYKKGICSTFTQEQENQLVELYKQGKTTVKALRPYFTNIDGYAIRNKIKMFIRWGILNPADNCTTPEIKSTPEVMNEALDTYNTCVGEILEISESNFDDFCFNSFKFDTANTYNTNV</sequence>
<dbReference type="SMR" id="A2DPJ3"/>
<dbReference type="AlphaFoldDB" id="A2DPJ3"/>
<protein>
    <submittedName>
        <fullName evidence="1">Uncharacterized protein</fullName>
    </submittedName>
</protein>
<dbReference type="EMBL" id="DS113227">
    <property type="protein sequence ID" value="EAY17737.1"/>
    <property type="molecule type" value="Genomic_DNA"/>
</dbReference>